<evidence type="ECO:0000256" key="2">
    <source>
        <dbReference type="ARBA" id="ARBA00022692"/>
    </source>
</evidence>
<dbReference type="Proteomes" id="UP001519311">
    <property type="component" value="Unassembled WGS sequence"/>
</dbReference>
<keyword evidence="4 5" id="KW-0472">Membrane</keyword>
<protein>
    <submittedName>
        <fullName evidence="7">Flippase GtrA</fullName>
    </submittedName>
</protein>
<organism evidence="7 8">
    <name type="scientific">Streptomyces clavifer</name>
    <dbReference type="NCBI Taxonomy" id="68188"/>
    <lineage>
        <taxon>Bacteria</taxon>
        <taxon>Bacillati</taxon>
        <taxon>Actinomycetota</taxon>
        <taxon>Actinomycetes</taxon>
        <taxon>Kitasatosporales</taxon>
        <taxon>Streptomycetaceae</taxon>
        <taxon>Streptomyces</taxon>
    </lineage>
</organism>
<evidence type="ECO:0000256" key="5">
    <source>
        <dbReference type="SAM" id="Phobius"/>
    </source>
</evidence>
<name>A0ABS4V251_9ACTN</name>
<feature type="transmembrane region" description="Helical" evidence="5">
    <location>
        <begin position="44"/>
        <end position="64"/>
    </location>
</feature>
<comment type="subcellular location">
    <subcellularLocation>
        <location evidence="1">Membrane</location>
        <topology evidence="1">Multi-pass membrane protein</topology>
    </subcellularLocation>
</comment>
<feature type="transmembrane region" description="Helical" evidence="5">
    <location>
        <begin position="85"/>
        <end position="104"/>
    </location>
</feature>
<evidence type="ECO:0000313" key="7">
    <source>
        <dbReference type="EMBL" id="MBP2357893.1"/>
    </source>
</evidence>
<evidence type="ECO:0000313" key="8">
    <source>
        <dbReference type="Proteomes" id="UP001519311"/>
    </source>
</evidence>
<keyword evidence="3 5" id="KW-1133">Transmembrane helix</keyword>
<dbReference type="InterPro" id="IPR007267">
    <property type="entry name" value="GtrA_DPMS_TM"/>
</dbReference>
<feature type="domain" description="GtrA/DPMS transmembrane" evidence="6">
    <location>
        <begin position="21"/>
        <end position="137"/>
    </location>
</feature>
<sequence length="160" mass="16607">MTAPTHRPPRTAHPLIGAFVRFVVCGGGVGLVSGGVLVLLSERIPLVVANALVTVISTVIATELHSRISFRSDRRGWRIHLQSGMTVAVSYAFTTGALLLLHAVETSPSLMVEQTVYLSASAVAGVGRFALLRFAVFTGPVVVPAEAGASFGKSSVAIAA</sequence>
<dbReference type="EMBL" id="JAGINS010000001">
    <property type="protein sequence ID" value="MBP2357893.1"/>
    <property type="molecule type" value="Genomic_DNA"/>
</dbReference>
<accession>A0ABS4V251</accession>
<feature type="transmembrane region" description="Helical" evidence="5">
    <location>
        <begin position="116"/>
        <end position="136"/>
    </location>
</feature>
<keyword evidence="8" id="KW-1185">Reference proteome</keyword>
<feature type="transmembrane region" description="Helical" evidence="5">
    <location>
        <begin position="12"/>
        <end position="38"/>
    </location>
</feature>
<dbReference type="RefSeq" id="WP_274922812.1">
    <property type="nucleotide sequence ID" value="NZ_BMWJ01000002.1"/>
</dbReference>
<reference evidence="7 8" key="1">
    <citation type="submission" date="2021-03" db="EMBL/GenBank/DDBJ databases">
        <title>Sequencing the genomes of 1000 actinobacteria strains.</title>
        <authorList>
            <person name="Klenk H.-P."/>
        </authorList>
    </citation>
    <scope>NUCLEOTIDE SEQUENCE [LARGE SCALE GENOMIC DNA]</scope>
    <source>
        <strain evidence="7 8">DSM 40843</strain>
    </source>
</reference>
<evidence type="ECO:0000256" key="3">
    <source>
        <dbReference type="ARBA" id="ARBA00022989"/>
    </source>
</evidence>
<gene>
    <name evidence="7" type="ORF">JOF59_000293</name>
</gene>
<evidence type="ECO:0000259" key="6">
    <source>
        <dbReference type="Pfam" id="PF04138"/>
    </source>
</evidence>
<evidence type="ECO:0000256" key="1">
    <source>
        <dbReference type="ARBA" id="ARBA00004141"/>
    </source>
</evidence>
<evidence type="ECO:0000256" key="4">
    <source>
        <dbReference type="ARBA" id="ARBA00023136"/>
    </source>
</evidence>
<proteinExistence type="predicted"/>
<dbReference type="Pfam" id="PF04138">
    <property type="entry name" value="GtrA_DPMS_TM"/>
    <property type="match status" value="1"/>
</dbReference>
<keyword evidence="2 5" id="KW-0812">Transmembrane</keyword>
<comment type="caution">
    <text evidence="7">The sequence shown here is derived from an EMBL/GenBank/DDBJ whole genome shotgun (WGS) entry which is preliminary data.</text>
</comment>